<keyword evidence="2" id="KW-1185">Reference proteome</keyword>
<feature type="transmembrane region" description="Helical" evidence="1">
    <location>
        <begin position="182"/>
        <end position="206"/>
    </location>
</feature>
<dbReference type="STRING" id="174720.A0A0N5BWT5"/>
<evidence type="ECO:0000313" key="3">
    <source>
        <dbReference type="WBParaSite" id="SPAL_0001027500.1"/>
    </source>
</evidence>
<organism evidence="2 3">
    <name type="scientific">Strongyloides papillosus</name>
    <name type="common">Intestinal threadworm</name>
    <dbReference type="NCBI Taxonomy" id="174720"/>
    <lineage>
        <taxon>Eukaryota</taxon>
        <taxon>Metazoa</taxon>
        <taxon>Ecdysozoa</taxon>
        <taxon>Nematoda</taxon>
        <taxon>Chromadorea</taxon>
        <taxon>Rhabditida</taxon>
        <taxon>Tylenchina</taxon>
        <taxon>Panagrolaimomorpha</taxon>
        <taxon>Strongyloidoidea</taxon>
        <taxon>Strongyloididae</taxon>
        <taxon>Strongyloides</taxon>
    </lineage>
</organism>
<dbReference type="WBParaSite" id="SPAL_0001027500.1">
    <property type="protein sequence ID" value="SPAL_0001027500.1"/>
    <property type="gene ID" value="SPAL_0001027500"/>
</dbReference>
<dbReference type="AlphaFoldDB" id="A0A0N5BWT5"/>
<keyword evidence="1" id="KW-0472">Membrane</keyword>
<keyword evidence="1" id="KW-0812">Transmembrane</keyword>
<proteinExistence type="predicted"/>
<feature type="transmembrane region" description="Helical" evidence="1">
    <location>
        <begin position="158"/>
        <end position="176"/>
    </location>
</feature>
<keyword evidence="1" id="KW-1133">Transmembrane helix</keyword>
<protein>
    <submittedName>
        <fullName evidence="3">Transmembrane protein</fullName>
    </submittedName>
</protein>
<reference evidence="3" key="1">
    <citation type="submission" date="2017-02" db="UniProtKB">
        <authorList>
            <consortium name="WormBaseParasite"/>
        </authorList>
    </citation>
    <scope>IDENTIFICATION</scope>
</reference>
<evidence type="ECO:0000256" key="1">
    <source>
        <dbReference type="SAM" id="Phobius"/>
    </source>
</evidence>
<name>A0A0N5BWT5_STREA</name>
<evidence type="ECO:0000313" key="2">
    <source>
        <dbReference type="Proteomes" id="UP000046392"/>
    </source>
</evidence>
<dbReference type="Proteomes" id="UP000046392">
    <property type="component" value="Unplaced"/>
</dbReference>
<sequence>MARNHWAKPIYYIFIPSFPIASLFVEGVRDENSFTKFLVKRATKEISSEFSNLIENEVDSFLLDHKKGLTKNAEFKVSLFNELLPKTWGSFLLKNGTEFQFPVLFDTKDHEVFREYLREQFTSLKDKPIPYKVVNECLINDESKKFCIQRELYKSFSGYHLCWPSILWMFLSSGFYGLSTAIFPVIGVPTGCLISALGTIGVYSYFIKNFKKKEEVYFDNVVIDNNEVYKTGAMDYLRSSKILCNLIGEENFGESNLYLINERISNIKKVIAESRLRKVKNTSVEKNKK</sequence>
<accession>A0A0N5BWT5</accession>